<name>A0ABV8H814_9FLAO</name>
<dbReference type="PANTHER" id="PTHR30383:SF24">
    <property type="entry name" value="THIOESTERASE 1_PROTEASE 1_LYSOPHOSPHOLIPASE L1"/>
    <property type="match status" value="1"/>
</dbReference>
<dbReference type="InterPro" id="IPR036514">
    <property type="entry name" value="SGNH_hydro_sf"/>
</dbReference>
<dbReference type="Gene3D" id="3.40.50.1110">
    <property type="entry name" value="SGNH hydrolase"/>
    <property type="match status" value="1"/>
</dbReference>
<dbReference type="InterPro" id="IPR013830">
    <property type="entry name" value="SGNH_hydro"/>
</dbReference>
<dbReference type="EMBL" id="JBHSAS010000006">
    <property type="protein sequence ID" value="MFC4028073.1"/>
    <property type="molecule type" value="Genomic_DNA"/>
</dbReference>
<protein>
    <submittedName>
        <fullName evidence="3">Arylesterase</fullName>
    </submittedName>
</protein>
<sequence>MKITNLSILILAAFSLIFLNSCKNSESDSASSSEEISTEAKTSEGNKSEEAPIILFFGTSLTAGLGLDTAEAYPALIQQKIDSLDLNYDVVNAGLSGETTASGLNRLDWVFKQNVSIMVLELGANDGLRGVSLEETRTNLKKIIEEAKAKNPEVKIILAGMQIPPNMGEEYTSTFKEIYPDLAQKYDLELIPFLLEGVAGDPDLNQQDGIHPTAEGQHILANTVWEVLKDDVQ</sequence>
<evidence type="ECO:0000313" key="4">
    <source>
        <dbReference type="EMBL" id="MFC4028778.1"/>
    </source>
</evidence>
<dbReference type="EMBL" id="JBHSAS010000011">
    <property type="protein sequence ID" value="MFC4028778.1"/>
    <property type="molecule type" value="Genomic_DNA"/>
</dbReference>
<reference evidence="5" key="2">
    <citation type="journal article" date="2019" name="Int. J. Syst. Evol. Microbiol.">
        <title>The Global Catalogue of Microorganisms (GCM) 10K type strain sequencing project: providing services to taxonomists for standard genome sequencing and annotation.</title>
        <authorList>
            <consortium name="The Broad Institute Genomics Platform"/>
            <consortium name="The Broad Institute Genome Sequencing Center for Infectious Disease"/>
            <person name="Wu L."/>
            <person name="Ma J."/>
        </authorList>
    </citation>
    <scope>NUCLEOTIDE SEQUENCE [LARGE SCALE GENOMIC DNA]</scope>
    <source>
        <strain evidence="5">CECT 9128</strain>
    </source>
</reference>
<reference evidence="3" key="3">
    <citation type="submission" date="2024-09" db="EMBL/GenBank/DDBJ databases">
        <authorList>
            <person name="Sun Q."/>
            <person name="Mori K."/>
        </authorList>
    </citation>
    <scope>NUCLEOTIDE SEQUENCE</scope>
    <source>
        <strain evidence="3">CECT 9128</strain>
    </source>
</reference>
<dbReference type="Proteomes" id="UP001595793">
    <property type="component" value="Unassembled WGS sequence"/>
</dbReference>
<dbReference type="RefSeq" id="WP_290231331.1">
    <property type="nucleotide sequence ID" value="NZ_JAUFPZ010000002.1"/>
</dbReference>
<accession>A0ABV8H814</accession>
<proteinExistence type="predicted"/>
<feature type="domain" description="SGNH hydrolase-type esterase" evidence="2">
    <location>
        <begin position="56"/>
        <end position="218"/>
    </location>
</feature>
<reference evidence="3" key="1">
    <citation type="journal article" date="2014" name="Int. J. Syst. Evol. Microbiol.">
        <title>Complete genome of a new Firmicutes species belonging to the dominant human colonic microbiota ('Ruminococcus bicirculans') reveals two chromosomes and a selective capacity to utilize plant glucans.</title>
        <authorList>
            <consortium name="NISC Comparative Sequencing Program"/>
            <person name="Wegmann U."/>
            <person name="Louis P."/>
            <person name="Goesmann A."/>
            <person name="Henrissat B."/>
            <person name="Duncan S.H."/>
            <person name="Flint H.J."/>
        </authorList>
    </citation>
    <scope>NUCLEOTIDE SEQUENCE</scope>
    <source>
        <strain evidence="3">CECT 9128</strain>
    </source>
</reference>
<evidence type="ECO:0000259" key="2">
    <source>
        <dbReference type="Pfam" id="PF13472"/>
    </source>
</evidence>
<organism evidence="3 5">
    <name type="scientific">Zunongwangia endophytica</name>
    <dbReference type="NCBI Taxonomy" id="1808945"/>
    <lineage>
        <taxon>Bacteria</taxon>
        <taxon>Pseudomonadati</taxon>
        <taxon>Bacteroidota</taxon>
        <taxon>Flavobacteriia</taxon>
        <taxon>Flavobacteriales</taxon>
        <taxon>Flavobacteriaceae</taxon>
        <taxon>Zunongwangia</taxon>
    </lineage>
</organism>
<evidence type="ECO:0000313" key="3">
    <source>
        <dbReference type="EMBL" id="MFC4028073.1"/>
    </source>
</evidence>
<dbReference type="CDD" id="cd01822">
    <property type="entry name" value="Lysophospholipase_L1_like"/>
    <property type="match status" value="1"/>
</dbReference>
<dbReference type="PANTHER" id="PTHR30383">
    <property type="entry name" value="THIOESTERASE 1/PROTEASE 1/LYSOPHOSPHOLIPASE L1"/>
    <property type="match status" value="1"/>
</dbReference>
<dbReference type="SUPFAM" id="SSF52266">
    <property type="entry name" value="SGNH hydrolase"/>
    <property type="match status" value="1"/>
</dbReference>
<gene>
    <name evidence="3" type="ORF">ACFOS1_11700</name>
    <name evidence="4" type="ORF">ACFOS1_15265</name>
</gene>
<comment type="caution">
    <text evidence="3">The sequence shown here is derived from an EMBL/GenBank/DDBJ whole genome shotgun (WGS) entry which is preliminary data.</text>
</comment>
<feature type="compositionally biased region" description="Low complexity" evidence="1">
    <location>
        <begin position="26"/>
        <end position="35"/>
    </location>
</feature>
<keyword evidence="5" id="KW-1185">Reference proteome</keyword>
<feature type="region of interest" description="Disordered" evidence="1">
    <location>
        <begin position="26"/>
        <end position="45"/>
    </location>
</feature>
<dbReference type="InterPro" id="IPR051532">
    <property type="entry name" value="Ester_Hydrolysis_Enzymes"/>
</dbReference>
<evidence type="ECO:0000313" key="5">
    <source>
        <dbReference type="Proteomes" id="UP001595793"/>
    </source>
</evidence>
<dbReference type="Pfam" id="PF13472">
    <property type="entry name" value="Lipase_GDSL_2"/>
    <property type="match status" value="1"/>
</dbReference>
<evidence type="ECO:0000256" key="1">
    <source>
        <dbReference type="SAM" id="MobiDB-lite"/>
    </source>
</evidence>